<evidence type="ECO:0008006" key="5">
    <source>
        <dbReference type="Google" id="ProtNLM"/>
    </source>
</evidence>
<evidence type="ECO:0000313" key="4">
    <source>
        <dbReference type="Proteomes" id="UP000741360"/>
    </source>
</evidence>
<evidence type="ECO:0000256" key="2">
    <source>
        <dbReference type="SAM" id="SignalP"/>
    </source>
</evidence>
<dbReference type="Proteomes" id="UP000741360">
    <property type="component" value="Unassembled WGS sequence"/>
</dbReference>
<dbReference type="AlphaFoldDB" id="A0A932M089"/>
<evidence type="ECO:0000313" key="3">
    <source>
        <dbReference type="EMBL" id="MBI3014365.1"/>
    </source>
</evidence>
<protein>
    <recommendedName>
        <fullName evidence="5">DUF4148 domain-containing protein</fullName>
    </recommendedName>
</protein>
<feature type="chain" id="PRO_5037278110" description="DUF4148 domain-containing protein" evidence="2">
    <location>
        <begin position="26"/>
        <end position="136"/>
    </location>
</feature>
<dbReference type="EMBL" id="JACPSX010000088">
    <property type="protein sequence ID" value="MBI3014365.1"/>
    <property type="molecule type" value="Genomic_DNA"/>
</dbReference>
<gene>
    <name evidence="3" type="ORF">HYY65_04745</name>
</gene>
<reference evidence="3" key="1">
    <citation type="submission" date="2020-07" db="EMBL/GenBank/DDBJ databases">
        <title>Huge and variable diversity of episymbiotic CPR bacteria and DPANN archaea in groundwater ecosystems.</title>
        <authorList>
            <person name="He C.Y."/>
            <person name="Keren R."/>
            <person name="Whittaker M."/>
            <person name="Farag I.F."/>
            <person name="Doudna J."/>
            <person name="Cate J.H.D."/>
            <person name="Banfield J.F."/>
        </authorList>
    </citation>
    <scope>NUCLEOTIDE SEQUENCE</scope>
    <source>
        <strain evidence="3">NC_groundwater_717_Ag_S-0.2um_59_8</strain>
    </source>
</reference>
<feature type="signal peptide" evidence="2">
    <location>
        <begin position="1"/>
        <end position="25"/>
    </location>
</feature>
<accession>A0A932M089</accession>
<proteinExistence type="predicted"/>
<keyword evidence="2" id="KW-0732">Signal</keyword>
<comment type="caution">
    <text evidence="3">The sequence shown here is derived from an EMBL/GenBank/DDBJ whole genome shotgun (WGS) entry which is preliminary data.</text>
</comment>
<evidence type="ECO:0000256" key="1">
    <source>
        <dbReference type="SAM" id="MobiDB-lite"/>
    </source>
</evidence>
<feature type="region of interest" description="Disordered" evidence="1">
    <location>
        <begin position="89"/>
        <end position="136"/>
    </location>
</feature>
<sequence>MKRGTILMGLAAVSILFLGVTVAHAQDNPDRAPGSIAQARLDREINSPAVPAYTGQESTAWNRENQAPGSIAQARLDREIRSPEVAFTGSAPVAESMDPDRAPGSIAQARLDREINSPVPVLPEQESVPRAVVRKP</sequence>
<name>A0A932M089_UNCTE</name>
<organism evidence="3 4">
    <name type="scientific">Tectimicrobiota bacterium</name>
    <dbReference type="NCBI Taxonomy" id="2528274"/>
    <lineage>
        <taxon>Bacteria</taxon>
        <taxon>Pseudomonadati</taxon>
        <taxon>Nitrospinota/Tectimicrobiota group</taxon>
        <taxon>Candidatus Tectimicrobiota</taxon>
    </lineage>
</organism>